<gene>
    <name evidence="2" type="ORF">EQU24_00150</name>
</gene>
<feature type="domain" description="DUF4384" evidence="1">
    <location>
        <begin position="400"/>
        <end position="480"/>
    </location>
</feature>
<sequence>MNNYKLTSGFRIIGLPLLLVGCGLNPQSADIGLNETLPEAKTTIYQSAVNRLGLMTEIYSNEPVKIMAKEVFDNTGTSVATSGEIPRDITEMVKSTLNGIGGNVLYIPYEPEFMLNTAQTGYSGYEDKILPQVILSGGITEFDRGLVTQGDSFDVDIEVKEYGLNFTDQNKSSLASVTLDFNMIDFKTFTGIPRIQAINGIKLHKATKEDSIGFTIKSVTFGAKGEIKKVQGRHAAVRLLVQLNMIQLIGRYQKLPYWRLIPGVEPDDVVIDQVLADYYSFTRSEQIAKVQELLYLHGFSVQPTGQMDGATQSALQNFVQKHGLPGTDLNQELYLALYENVPLNHATRQLRKNLKGQGSFHYAAHEPMTYSPPAPAPAPQTFIDASPTPGSLSLRTNKSEYRIGEPMQIDFTVSEPMYVRIVLINSEGKIDTVFPNIYQPDNYCLPGKTYSIPSPGADFTIDVSGPTGTDKLRAIASKNPIPAEALYFTNDGQFDESRIAANSVKAALDYVIR</sequence>
<dbReference type="OrthoDB" id="7052188at2"/>
<proteinExistence type="predicted"/>
<dbReference type="AlphaFoldDB" id="A0A4P9UI88"/>
<organism evidence="2 3">
    <name type="scientific">Methylotuvimicrobium buryatense</name>
    <name type="common">Methylomicrobium buryatense</name>
    <dbReference type="NCBI Taxonomy" id="95641"/>
    <lineage>
        <taxon>Bacteria</taxon>
        <taxon>Pseudomonadati</taxon>
        <taxon>Pseudomonadota</taxon>
        <taxon>Gammaproteobacteria</taxon>
        <taxon>Methylococcales</taxon>
        <taxon>Methylococcaceae</taxon>
        <taxon>Methylotuvimicrobium</taxon>
    </lineage>
</organism>
<keyword evidence="3" id="KW-1185">Reference proteome</keyword>
<dbReference type="Gene3D" id="3.40.50.10610">
    <property type="entry name" value="ABC-type transport auxiliary lipoprotein component"/>
    <property type="match status" value="1"/>
</dbReference>
<dbReference type="PANTHER" id="PTHR36194">
    <property type="entry name" value="S-LAYER-LIKE PROTEIN"/>
    <property type="match status" value="1"/>
</dbReference>
<accession>A0A4P9UI88</accession>
<dbReference type="Gene3D" id="1.10.101.10">
    <property type="entry name" value="PGBD-like superfamily/PGBD"/>
    <property type="match status" value="1"/>
</dbReference>
<dbReference type="InterPro" id="IPR025493">
    <property type="entry name" value="DUF4384"/>
</dbReference>
<dbReference type="InterPro" id="IPR036366">
    <property type="entry name" value="PGBDSf"/>
</dbReference>
<dbReference type="PROSITE" id="PS51257">
    <property type="entry name" value="PROKAR_LIPOPROTEIN"/>
    <property type="match status" value="1"/>
</dbReference>
<dbReference type="Pfam" id="PF14326">
    <property type="entry name" value="DUF4384"/>
    <property type="match status" value="1"/>
</dbReference>
<dbReference type="KEGG" id="mbur:EQU24_00150"/>
<dbReference type="RefSeq" id="WP_017841447.1">
    <property type="nucleotide sequence ID" value="NZ_CP035467.1"/>
</dbReference>
<dbReference type="PANTHER" id="PTHR36194:SF1">
    <property type="entry name" value="S-LAYER-LIKE PROTEIN"/>
    <property type="match status" value="1"/>
</dbReference>
<dbReference type="Proteomes" id="UP000305881">
    <property type="component" value="Chromosome"/>
</dbReference>
<protein>
    <submittedName>
        <fullName evidence="2">DUF4384 domain-containing protein</fullName>
    </submittedName>
</protein>
<evidence type="ECO:0000313" key="3">
    <source>
        <dbReference type="Proteomes" id="UP000305881"/>
    </source>
</evidence>
<reference evidence="3" key="1">
    <citation type="journal article" date="2019" name="J. Bacteriol.">
        <title>A Mutagenic Screen Identifies a TonB-Dependent Receptor Required for the Lanthanide Metal Switch in the Type I Methanotroph 'Methylotuvimicrobium buryatense' 5GB1C.</title>
        <authorList>
            <person name="Groom J.D."/>
            <person name="Ford S.M."/>
            <person name="Pesesky M.W."/>
            <person name="Lidstrom M.E."/>
        </authorList>
    </citation>
    <scope>NUCLEOTIDE SEQUENCE [LARGE SCALE GENOMIC DNA]</scope>
    <source>
        <strain evidence="3">5GB1C</strain>
    </source>
</reference>
<name>A0A4P9UI88_METBY</name>
<dbReference type="STRING" id="675511.GCA_000341735_02971"/>
<dbReference type="SUPFAM" id="SSF47090">
    <property type="entry name" value="PGBD-like"/>
    <property type="match status" value="1"/>
</dbReference>
<evidence type="ECO:0000259" key="1">
    <source>
        <dbReference type="Pfam" id="PF14326"/>
    </source>
</evidence>
<dbReference type="InterPro" id="IPR036365">
    <property type="entry name" value="PGBD-like_sf"/>
</dbReference>
<evidence type="ECO:0000313" key="2">
    <source>
        <dbReference type="EMBL" id="QCW80842.1"/>
    </source>
</evidence>
<dbReference type="EMBL" id="CP035467">
    <property type="protein sequence ID" value="QCW80842.1"/>
    <property type="molecule type" value="Genomic_DNA"/>
</dbReference>